<dbReference type="Pfam" id="PF13302">
    <property type="entry name" value="Acetyltransf_3"/>
    <property type="match status" value="1"/>
</dbReference>
<organism evidence="2">
    <name type="scientific">Oscillatoriales cyanobacterium SpSt-418</name>
    <dbReference type="NCBI Taxonomy" id="2282169"/>
    <lineage>
        <taxon>Bacteria</taxon>
        <taxon>Bacillati</taxon>
        <taxon>Cyanobacteriota</taxon>
        <taxon>Cyanophyceae</taxon>
        <taxon>Oscillatoriophycideae</taxon>
        <taxon>Oscillatoriales</taxon>
    </lineage>
</organism>
<keyword evidence="2" id="KW-0808">Transferase</keyword>
<dbReference type="SUPFAM" id="SSF55729">
    <property type="entry name" value="Acyl-CoA N-acyltransferases (Nat)"/>
    <property type="match status" value="1"/>
</dbReference>
<dbReference type="InterPro" id="IPR000182">
    <property type="entry name" value="GNAT_dom"/>
</dbReference>
<dbReference type="PANTHER" id="PTHR43792">
    <property type="entry name" value="GNAT FAMILY, PUTATIVE (AFU_ORTHOLOGUE AFUA_3G00765)-RELATED-RELATED"/>
    <property type="match status" value="1"/>
</dbReference>
<dbReference type="Gene3D" id="3.40.630.30">
    <property type="match status" value="1"/>
</dbReference>
<accession>A0A7C3KDL9</accession>
<gene>
    <name evidence="2" type="ORF">ENR64_03060</name>
</gene>
<dbReference type="PROSITE" id="PS51186">
    <property type="entry name" value="GNAT"/>
    <property type="match status" value="1"/>
</dbReference>
<dbReference type="AlphaFoldDB" id="A0A7C3KDL9"/>
<dbReference type="InterPro" id="IPR016181">
    <property type="entry name" value="Acyl_CoA_acyltransferase"/>
</dbReference>
<proteinExistence type="predicted"/>
<reference evidence="2" key="1">
    <citation type="journal article" date="2020" name="mSystems">
        <title>Genome- and Community-Level Interaction Insights into Carbon Utilization and Element Cycling Functions of Hydrothermarchaeota in Hydrothermal Sediment.</title>
        <authorList>
            <person name="Zhou Z."/>
            <person name="Liu Y."/>
            <person name="Xu W."/>
            <person name="Pan J."/>
            <person name="Luo Z.H."/>
            <person name="Li M."/>
        </authorList>
    </citation>
    <scope>NUCLEOTIDE SEQUENCE [LARGE SCALE GENOMIC DNA]</scope>
    <source>
        <strain evidence="2">SpSt-418</strain>
    </source>
</reference>
<comment type="caution">
    <text evidence="2">The sequence shown here is derived from an EMBL/GenBank/DDBJ whole genome shotgun (WGS) entry which is preliminary data.</text>
</comment>
<dbReference type="GO" id="GO:0016747">
    <property type="term" value="F:acyltransferase activity, transferring groups other than amino-acyl groups"/>
    <property type="evidence" value="ECO:0007669"/>
    <property type="project" value="InterPro"/>
</dbReference>
<dbReference type="InterPro" id="IPR051531">
    <property type="entry name" value="N-acetyltransferase"/>
</dbReference>
<evidence type="ECO:0000313" key="2">
    <source>
        <dbReference type="EMBL" id="HFM96742.1"/>
    </source>
</evidence>
<sequence>MPTFAETDRLILREWQPEADAEAALQIYQHPKVTRYLLTRMESVEQARETLRRWQSRFMQAGNGSGCWAIALKSTGELLGTVLLIPLRDEDEQPTHDFEIGWHLKYEAWGQGYATEAAQAVLSYGFNTLHLPEIYAVANPKNERSLQVMRRLGMTRLGRTNRYYNQELELFEIKAHAWQSQKSS</sequence>
<feature type="domain" description="N-acetyltransferase" evidence="1">
    <location>
        <begin position="10"/>
        <end position="177"/>
    </location>
</feature>
<dbReference type="PANTHER" id="PTHR43792:SF1">
    <property type="entry name" value="N-ACETYLTRANSFERASE DOMAIN-CONTAINING PROTEIN"/>
    <property type="match status" value="1"/>
</dbReference>
<protein>
    <submittedName>
        <fullName evidence="2">N-acetyltransferase</fullName>
    </submittedName>
</protein>
<evidence type="ECO:0000259" key="1">
    <source>
        <dbReference type="PROSITE" id="PS51186"/>
    </source>
</evidence>
<dbReference type="EMBL" id="DSRU01000042">
    <property type="protein sequence ID" value="HFM96742.1"/>
    <property type="molecule type" value="Genomic_DNA"/>
</dbReference>
<name>A0A7C3KDL9_9CYAN</name>